<dbReference type="AlphaFoldDB" id="X1PQZ1"/>
<evidence type="ECO:0000256" key="1">
    <source>
        <dbReference type="SAM" id="Coils"/>
    </source>
</evidence>
<proteinExistence type="predicted"/>
<accession>X1PQZ1</accession>
<reference evidence="2" key="1">
    <citation type="journal article" date="2014" name="Front. Microbiol.">
        <title>High frequency of phylogenetically diverse reductive dehalogenase-homologous genes in deep subseafloor sedimentary metagenomes.</title>
        <authorList>
            <person name="Kawai M."/>
            <person name="Futagami T."/>
            <person name="Toyoda A."/>
            <person name="Takaki Y."/>
            <person name="Nishi S."/>
            <person name="Hori S."/>
            <person name="Arai W."/>
            <person name="Tsubouchi T."/>
            <person name="Morono Y."/>
            <person name="Uchiyama I."/>
            <person name="Ito T."/>
            <person name="Fujiyama A."/>
            <person name="Inagaki F."/>
            <person name="Takami H."/>
        </authorList>
    </citation>
    <scope>NUCLEOTIDE SEQUENCE</scope>
    <source>
        <strain evidence="2">Expedition CK06-06</strain>
    </source>
</reference>
<name>X1PQZ1_9ZZZZ</name>
<feature type="coiled-coil region" evidence="1">
    <location>
        <begin position="61"/>
        <end position="88"/>
    </location>
</feature>
<sequence>MIEQFGLKRVHEKDMFRELKTCLQSTFPKFKKEADTVTTKKKQLEDVLSRITHKEENNPISALVRKQIEKEKVKLQNIERDKETVKVALELLAAYSFKFDEEDVGFPFTQRITYGLNTFPNIHVTGV</sequence>
<gene>
    <name evidence="2" type="ORF">S06H3_53900</name>
</gene>
<keyword evidence="1" id="KW-0175">Coiled coil</keyword>
<protein>
    <submittedName>
        <fullName evidence="2">Uncharacterized protein</fullName>
    </submittedName>
</protein>
<organism evidence="2">
    <name type="scientific">marine sediment metagenome</name>
    <dbReference type="NCBI Taxonomy" id="412755"/>
    <lineage>
        <taxon>unclassified sequences</taxon>
        <taxon>metagenomes</taxon>
        <taxon>ecological metagenomes</taxon>
    </lineage>
</organism>
<evidence type="ECO:0000313" key="2">
    <source>
        <dbReference type="EMBL" id="GAI58662.1"/>
    </source>
</evidence>
<dbReference type="EMBL" id="BARV01034413">
    <property type="protein sequence ID" value="GAI58662.1"/>
    <property type="molecule type" value="Genomic_DNA"/>
</dbReference>
<comment type="caution">
    <text evidence="2">The sequence shown here is derived from an EMBL/GenBank/DDBJ whole genome shotgun (WGS) entry which is preliminary data.</text>
</comment>